<protein>
    <submittedName>
        <fullName evidence="3">DUF3592 domain-containing protein</fullName>
    </submittedName>
</protein>
<evidence type="ECO:0000256" key="1">
    <source>
        <dbReference type="SAM" id="MobiDB-lite"/>
    </source>
</evidence>
<feature type="region of interest" description="Disordered" evidence="1">
    <location>
        <begin position="168"/>
        <end position="200"/>
    </location>
</feature>
<proteinExistence type="predicted"/>
<name>A0A3G8ZXK2_9ACTN</name>
<dbReference type="EMBL" id="CP034170">
    <property type="protein sequence ID" value="AZI58746.1"/>
    <property type="molecule type" value="Genomic_DNA"/>
</dbReference>
<dbReference type="OrthoDB" id="4426042at2"/>
<evidence type="ECO:0000256" key="2">
    <source>
        <dbReference type="SAM" id="Phobius"/>
    </source>
</evidence>
<keyword evidence="2" id="KW-0812">Transmembrane</keyword>
<feature type="transmembrane region" description="Helical" evidence="2">
    <location>
        <begin position="23"/>
        <end position="46"/>
    </location>
</feature>
<dbReference type="RefSeq" id="WP_124799651.1">
    <property type="nucleotide sequence ID" value="NZ_CP034170.1"/>
</dbReference>
<feature type="compositionally biased region" description="Polar residues" evidence="1">
    <location>
        <begin position="188"/>
        <end position="200"/>
    </location>
</feature>
<keyword evidence="4" id="KW-1185">Reference proteome</keyword>
<sequence>MTPDAPAVDVRRRLLGPTLFHSAARLVVVVAAILTGLMLSLGVGMWRNDAAIDAHPVRATGTVLSVSALRTGVEYVDNEGVSQRPPAGILYPGDLIVGQQFLIEYDAEHPSLARVAGRSAADGLVMLLIVVVTSWAIAVPAFWLLRRRGRGQGVRQARRHDAAIAAVLGGRAEGSKTDGRPVPAESPVPQQTTTGEPASQ</sequence>
<feature type="transmembrane region" description="Helical" evidence="2">
    <location>
        <begin position="124"/>
        <end position="145"/>
    </location>
</feature>
<dbReference type="KEGG" id="nak:EH165_11985"/>
<evidence type="ECO:0000313" key="4">
    <source>
        <dbReference type="Proteomes" id="UP000268084"/>
    </source>
</evidence>
<dbReference type="Proteomes" id="UP000268084">
    <property type="component" value="Chromosome"/>
</dbReference>
<keyword evidence="2" id="KW-0472">Membrane</keyword>
<organism evidence="3 4">
    <name type="scientific">Nakamurella antarctica</name>
    <dbReference type="NCBI Taxonomy" id="1902245"/>
    <lineage>
        <taxon>Bacteria</taxon>
        <taxon>Bacillati</taxon>
        <taxon>Actinomycetota</taxon>
        <taxon>Actinomycetes</taxon>
        <taxon>Nakamurellales</taxon>
        <taxon>Nakamurellaceae</taxon>
        <taxon>Nakamurella</taxon>
    </lineage>
</organism>
<reference evidence="3 4" key="1">
    <citation type="submission" date="2018-11" db="EMBL/GenBank/DDBJ databases">
        <authorList>
            <person name="Da X."/>
        </authorList>
    </citation>
    <scope>NUCLEOTIDE SEQUENCE [LARGE SCALE GENOMIC DNA]</scope>
    <source>
        <strain evidence="3 4">S14-144</strain>
    </source>
</reference>
<gene>
    <name evidence="3" type="ORF">EH165_11985</name>
</gene>
<reference evidence="3 4" key="2">
    <citation type="submission" date="2018-12" db="EMBL/GenBank/DDBJ databases">
        <title>Nakamurella antarcticus sp. nov., isolated from Antarctica South Shetland Islands soil.</title>
        <authorList>
            <person name="Peng F."/>
        </authorList>
    </citation>
    <scope>NUCLEOTIDE SEQUENCE [LARGE SCALE GENOMIC DNA]</scope>
    <source>
        <strain evidence="3 4">S14-144</strain>
    </source>
</reference>
<dbReference type="AlphaFoldDB" id="A0A3G8ZXK2"/>
<evidence type="ECO:0000313" key="3">
    <source>
        <dbReference type="EMBL" id="AZI58746.1"/>
    </source>
</evidence>
<keyword evidence="2" id="KW-1133">Transmembrane helix</keyword>
<accession>A0A3G8ZXK2</accession>